<dbReference type="Proteomes" id="UP000007752">
    <property type="component" value="Chromosome 11"/>
</dbReference>
<feature type="region of interest" description="Disordered" evidence="1">
    <location>
        <begin position="107"/>
        <end position="193"/>
    </location>
</feature>
<feature type="compositionally biased region" description="Basic and acidic residues" evidence="1">
    <location>
        <begin position="150"/>
        <end position="178"/>
    </location>
</feature>
<feature type="region of interest" description="Disordered" evidence="1">
    <location>
        <begin position="1"/>
        <end position="94"/>
    </location>
</feature>
<evidence type="ECO:0000313" key="2">
    <source>
        <dbReference type="EMBL" id="EEE51556.1"/>
    </source>
</evidence>
<gene>
    <name evidence="2" type="ORF">OsJ_32769</name>
</gene>
<feature type="compositionally biased region" description="Low complexity" evidence="1">
    <location>
        <begin position="7"/>
        <end position="16"/>
    </location>
</feature>
<proteinExistence type="predicted"/>
<protein>
    <submittedName>
        <fullName evidence="2">Uncharacterized protein</fullName>
    </submittedName>
</protein>
<organism evidence="2">
    <name type="scientific">Oryza sativa subsp. japonica</name>
    <name type="common">Rice</name>
    <dbReference type="NCBI Taxonomy" id="39947"/>
    <lineage>
        <taxon>Eukaryota</taxon>
        <taxon>Viridiplantae</taxon>
        <taxon>Streptophyta</taxon>
        <taxon>Embryophyta</taxon>
        <taxon>Tracheophyta</taxon>
        <taxon>Spermatophyta</taxon>
        <taxon>Magnoliopsida</taxon>
        <taxon>Liliopsida</taxon>
        <taxon>Poales</taxon>
        <taxon>Poaceae</taxon>
        <taxon>BOP clade</taxon>
        <taxon>Oryzoideae</taxon>
        <taxon>Oryzeae</taxon>
        <taxon>Oryzinae</taxon>
        <taxon>Oryza</taxon>
        <taxon>Oryza sativa</taxon>
    </lineage>
</organism>
<reference evidence="2" key="2">
    <citation type="submission" date="2008-12" db="EMBL/GenBank/DDBJ databases">
        <title>Improved gene annotation of the rice (Oryza sativa) genomes.</title>
        <authorList>
            <person name="Wang J."/>
            <person name="Li R."/>
            <person name="Fan W."/>
            <person name="Huang Q."/>
            <person name="Zhang J."/>
            <person name="Zhou Y."/>
            <person name="Hu Y."/>
            <person name="Zi S."/>
            <person name="Li J."/>
            <person name="Ni P."/>
            <person name="Zheng H."/>
            <person name="Zhang Y."/>
            <person name="Zhao M."/>
            <person name="Hao Q."/>
            <person name="McDermott J."/>
            <person name="Samudrala R."/>
            <person name="Kristiansen K."/>
            <person name="Wong G.K.-S."/>
        </authorList>
    </citation>
    <scope>NUCLEOTIDE SEQUENCE</scope>
</reference>
<feature type="compositionally biased region" description="Low complexity" evidence="1">
    <location>
        <begin position="124"/>
        <end position="145"/>
    </location>
</feature>
<evidence type="ECO:0000256" key="1">
    <source>
        <dbReference type="SAM" id="MobiDB-lite"/>
    </source>
</evidence>
<dbReference type="EMBL" id="CM000148">
    <property type="protein sequence ID" value="EEE51556.1"/>
    <property type="molecule type" value="Genomic_DNA"/>
</dbReference>
<feature type="compositionally biased region" description="Basic residues" evidence="1">
    <location>
        <begin position="29"/>
        <end position="44"/>
    </location>
</feature>
<reference evidence="2" key="1">
    <citation type="journal article" date="2005" name="PLoS Biol.">
        <title>The genomes of Oryza sativa: a history of duplications.</title>
        <authorList>
            <person name="Yu J."/>
            <person name="Wang J."/>
            <person name="Lin W."/>
            <person name="Li S."/>
            <person name="Li H."/>
            <person name="Zhou J."/>
            <person name="Ni P."/>
            <person name="Dong W."/>
            <person name="Hu S."/>
            <person name="Zeng C."/>
            <person name="Zhang J."/>
            <person name="Zhang Y."/>
            <person name="Li R."/>
            <person name="Xu Z."/>
            <person name="Li S."/>
            <person name="Li X."/>
            <person name="Zheng H."/>
            <person name="Cong L."/>
            <person name="Lin L."/>
            <person name="Yin J."/>
            <person name="Geng J."/>
            <person name="Li G."/>
            <person name="Shi J."/>
            <person name="Liu J."/>
            <person name="Lv H."/>
            <person name="Li J."/>
            <person name="Wang J."/>
            <person name="Deng Y."/>
            <person name="Ran L."/>
            <person name="Shi X."/>
            <person name="Wang X."/>
            <person name="Wu Q."/>
            <person name="Li C."/>
            <person name="Ren X."/>
            <person name="Wang J."/>
            <person name="Wang X."/>
            <person name="Li D."/>
            <person name="Liu D."/>
            <person name="Zhang X."/>
            <person name="Ji Z."/>
            <person name="Zhao W."/>
            <person name="Sun Y."/>
            <person name="Zhang Z."/>
            <person name="Bao J."/>
            <person name="Han Y."/>
            <person name="Dong L."/>
            <person name="Ji J."/>
            <person name="Chen P."/>
            <person name="Wu S."/>
            <person name="Liu J."/>
            <person name="Xiao Y."/>
            <person name="Bu D."/>
            <person name="Tan J."/>
            <person name="Yang L."/>
            <person name="Ye C."/>
            <person name="Zhang J."/>
            <person name="Xu J."/>
            <person name="Zhou Y."/>
            <person name="Yu Y."/>
            <person name="Zhang B."/>
            <person name="Zhuang S."/>
            <person name="Wei H."/>
            <person name="Liu B."/>
            <person name="Lei M."/>
            <person name="Yu H."/>
            <person name="Li Y."/>
            <person name="Xu H."/>
            <person name="Wei S."/>
            <person name="He X."/>
            <person name="Fang L."/>
            <person name="Zhang Z."/>
            <person name="Zhang Y."/>
            <person name="Huang X."/>
            <person name="Su Z."/>
            <person name="Tong W."/>
            <person name="Li J."/>
            <person name="Tong Z."/>
            <person name="Li S."/>
            <person name="Ye J."/>
            <person name="Wang L."/>
            <person name="Fang L."/>
            <person name="Lei T."/>
            <person name="Chen C."/>
            <person name="Chen H."/>
            <person name="Xu Z."/>
            <person name="Li H."/>
            <person name="Huang H."/>
            <person name="Zhang F."/>
            <person name="Xu H."/>
            <person name="Li N."/>
            <person name="Zhao C."/>
            <person name="Li S."/>
            <person name="Dong L."/>
            <person name="Huang Y."/>
            <person name="Li L."/>
            <person name="Xi Y."/>
            <person name="Qi Q."/>
            <person name="Li W."/>
            <person name="Zhang B."/>
            <person name="Hu W."/>
            <person name="Zhang Y."/>
            <person name="Tian X."/>
            <person name="Jiao Y."/>
            <person name="Liang X."/>
            <person name="Jin J."/>
            <person name="Gao L."/>
            <person name="Zheng W."/>
            <person name="Hao B."/>
            <person name="Liu S."/>
            <person name="Wang W."/>
            <person name="Yuan L."/>
            <person name="Cao M."/>
            <person name="McDermott J."/>
            <person name="Samudrala R."/>
            <person name="Wang J."/>
            <person name="Wong G.K."/>
            <person name="Yang H."/>
        </authorList>
    </citation>
    <scope>NUCLEOTIDE SEQUENCE [LARGE SCALE GENOMIC DNA]</scope>
</reference>
<name>B9G950_ORYSJ</name>
<sequence length="211" mass="22700">MAVGTVALQADPALAEEPPEAPRLGSGRAKPRSKATRWRSRSPVRRLDQSPDPPPPLLFTADGHEEGRRRGTAAVMAPAARSGEPAPGSGKLVRAVVGGGGRWRRAIRRHRCSTLPPDPPPPLLNATSRSAAAAAPCHHQSSSAADGELAAERGEEKPSRGREGRGEAVSHRRGEGRSWRAPPERGGISPAGWSRHRWRWRRGLEERVGRV</sequence>
<accession>B9G950</accession>
<dbReference type="AlphaFoldDB" id="B9G950"/>